<keyword evidence="4" id="KW-0808">Transferase</keyword>
<keyword evidence="3" id="KW-0597">Phosphoprotein</keyword>
<dbReference type="PANTHER" id="PTHR43047">
    <property type="entry name" value="TWO-COMPONENT HISTIDINE PROTEIN KINASE"/>
    <property type="match status" value="1"/>
</dbReference>
<dbReference type="EMBL" id="RWIT01000011">
    <property type="protein sequence ID" value="RSK47004.1"/>
    <property type="molecule type" value="Genomic_DNA"/>
</dbReference>
<dbReference type="Pfam" id="PF13424">
    <property type="entry name" value="TPR_12"/>
    <property type="match status" value="1"/>
</dbReference>
<proteinExistence type="predicted"/>
<dbReference type="InterPro" id="IPR036890">
    <property type="entry name" value="HATPase_C_sf"/>
</dbReference>
<evidence type="ECO:0000256" key="6">
    <source>
        <dbReference type="PROSITE-ProRule" id="PRU00339"/>
    </source>
</evidence>
<accession>A0A428KKW0</accession>
<gene>
    <name evidence="9" type="ORF">EI291_16925</name>
</gene>
<keyword evidence="7" id="KW-0175">Coiled coil</keyword>
<dbReference type="Proteomes" id="UP000273500">
    <property type="component" value="Unassembled WGS sequence"/>
</dbReference>
<dbReference type="Gene3D" id="1.10.287.130">
    <property type="match status" value="1"/>
</dbReference>
<dbReference type="RefSeq" id="WP_125422671.1">
    <property type="nucleotide sequence ID" value="NZ_RWIT01000011.1"/>
</dbReference>
<evidence type="ECO:0000256" key="5">
    <source>
        <dbReference type="ARBA" id="ARBA00022777"/>
    </source>
</evidence>
<sequence length="678" mass="75718">MQHIVPRVLGGWCILLGSLLLGARAGVAGVAPFTHELSVPEARSILAKVRARLPAAKRQHDTLQLRQLHWVAGQAYYTLGQAERALRQYRQARRLSRPSTEAAAWSGWLIGRTLLSQGDTGKARQTYGQALTTFRKLRHLPGQGQVLEQLGELYGRTSHWPLAQKSYEQALAAWQLAHDETRTAHVLNLLGTAHREQQHYSRALYYLQQSLNWARRQQDSAQTSEALNGIGRVHQVLNHSETANSCFTQALQLLPATAPARKRTIVLHNLGVSYDSLGNEAAASRYLQEALGSARQTGSHVLLGELYAALTSLYRRHQQPQAALDALTRYTALQDSVASEQRLAQVAELQTRYETEKKEHEIQLLIKERQLQQANLRRQKLLRNLLAVSVLLLLATAAGLYRAQRRQRHTNRLLHRKNAAINRQKEELDRLNQTKDTLFSIISHDLRGPLSSLYSLLALLKLGRLPADRLATHSERLTRMLDSTLHLLDNLLNWSVSQLKGEGSARPERIRLDELVEEAVALFQGDADRKEIQLLNELPEVCLARADINMIRLVLRNLLSNALKFTEAGGTVTVTARRQAQWWEITVQDTGVGIAADQQVRLTGYQGHFSTLGTAREKGTGLGLQLCREFVHRNGGEFSFQSQPGVGSQFRFTLPALNENSTVPVSGRLQPAASAAAE</sequence>
<comment type="caution">
    <text evidence="9">The sequence shown here is derived from an EMBL/GenBank/DDBJ whole genome shotgun (WGS) entry which is preliminary data.</text>
</comment>
<dbReference type="GO" id="GO:0005886">
    <property type="term" value="C:plasma membrane"/>
    <property type="evidence" value="ECO:0007669"/>
    <property type="project" value="TreeGrafter"/>
</dbReference>
<comment type="catalytic activity">
    <reaction evidence="1">
        <text>ATP + protein L-histidine = ADP + protein N-phospho-L-histidine.</text>
        <dbReference type="EC" id="2.7.13.3"/>
    </reaction>
</comment>
<evidence type="ECO:0000256" key="3">
    <source>
        <dbReference type="ARBA" id="ARBA00022553"/>
    </source>
</evidence>
<evidence type="ECO:0000256" key="7">
    <source>
        <dbReference type="SAM" id="Coils"/>
    </source>
</evidence>
<dbReference type="InterPro" id="IPR036097">
    <property type="entry name" value="HisK_dim/P_sf"/>
</dbReference>
<evidence type="ECO:0000259" key="8">
    <source>
        <dbReference type="PROSITE" id="PS50109"/>
    </source>
</evidence>
<dbReference type="EC" id="2.7.13.3" evidence="2"/>
<evidence type="ECO:0000313" key="10">
    <source>
        <dbReference type="Proteomes" id="UP000273500"/>
    </source>
</evidence>
<feature type="repeat" description="TPR" evidence="6">
    <location>
        <begin position="224"/>
        <end position="257"/>
    </location>
</feature>
<dbReference type="InterPro" id="IPR003661">
    <property type="entry name" value="HisK_dim/P_dom"/>
</dbReference>
<dbReference type="OrthoDB" id="9810447at2"/>
<dbReference type="SUPFAM" id="SSF47384">
    <property type="entry name" value="Homodimeric domain of signal transducing histidine kinase"/>
    <property type="match status" value="1"/>
</dbReference>
<feature type="coiled-coil region" evidence="7">
    <location>
        <begin position="414"/>
        <end position="441"/>
    </location>
</feature>
<dbReference type="Pfam" id="PF13374">
    <property type="entry name" value="TPR_10"/>
    <property type="match status" value="1"/>
</dbReference>
<keyword evidence="6" id="KW-0802">TPR repeat</keyword>
<dbReference type="Gene3D" id="1.25.40.10">
    <property type="entry name" value="Tetratricopeptide repeat domain"/>
    <property type="match status" value="2"/>
</dbReference>
<dbReference type="InterPro" id="IPR005467">
    <property type="entry name" value="His_kinase_dom"/>
</dbReference>
<dbReference type="PANTHER" id="PTHR43047:SF71">
    <property type="entry name" value="HISTIDINE KINASE CONTAINING CHEY-HOMOLOGOUS RECEIVER DOMAIN-RELATED"/>
    <property type="match status" value="1"/>
</dbReference>
<feature type="domain" description="Histidine kinase" evidence="8">
    <location>
        <begin position="441"/>
        <end position="658"/>
    </location>
</feature>
<dbReference type="AlphaFoldDB" id="A0A428KKW0"/>
<dbReference type="SMART" id="SM00387">
    <property type="entry name" value="HATPase_c"/>
    <property type="match status" value="1"/>
</dbReference>
<dbReference type="InterPro" id="IPR004358">
    <property type="entry name" value="Sig_transdc_His_kin-like_C"/>
</dbReference>
<name>A0A428KKW0_9BACT</name>
<dbReference type="GO" id="GO:0009927">
    <property type="term" value="F:histidine phosphotransfer kinase activity"/>
    <property type="evidence" value="ECO:0007669"/>
    <property type="project" value="TreeGrafter"/>
</dbReference>
<feature type="coiled-coil region" evidence="7">
    <location>
        <begin position="357"/>
        <end position="384"/>
    </location>
</feature>
<dbReference type="Pfam" id="PF02518">
    <property type="entry name" value="HATPase_c"/>
    <property type="match status" value="1"/>
</dbReference>
<dbReference type="PRINTS" id="PR00344">
    <property type="entry name" value="BCTRLSENSOR"/>
</dbReference>
<dbReference type="InterPro" id="IPR011990">
    <property type="entry name" value="TPR-like_helical_dom_sf"/>
</dbReference>
<evidence type="ECO:0000256" key="2">
    <source>
        <dbReference type="ARBA" id="ARBA00012438"/>
    </source>
</evidence>
<protein>
    <recommendedName>
        <fullName evidence="2">histidine kinase</fullName>
        <ecNumber evidence="2">2.7.13.3</ecNumber>
    </recommendedName>
</protein>
<reference evidence="9 10" key="1">
    <citation type="submission" date="2018-12" db="EMBL/GenBank/DDBJ databases">
        <authorList>
            <person name="Feng G."/>
            <person name="Zhu H."/>
        </authorList>
    </citation>
    <scope>NUCLEOTIDE SEQUENCE [LARGE SCALE GENOMIC DNA]</scope>
    <source>
        <strain evidence="9 10">KCTC 12533</strain>
    </source>
</reference>
<dbReference type="PROSITE" id="PS50109">
    <property type="entry name" value="HIS_KIN"/>
    <property type="match status" value="1"/>
</dbReference>
<evidence type="ECO:0000256" key="1">
    <source>
        <dbReference type="ARBA" id="ARBA00000085"/>
    </source>
</evidence>
<evidence type="ECO:0000313" key="9">
    <source>
        <dbReference type="EMBL" id="RSK47004.1"/>
    </source>
</evidence>
<dbReference type="GO" id="GO:0000155">
    <property type="term" value="F:phosphorelay sensor kinase activity"/>
    <property type="evidence" value="ECO:0007669"/>
    <property type="project" value="InterPro"/>
</dbReference>
<keyword evidence="10" id="KW-1185">Reference proteome</keyword>
<dbReference type="SUPFAM" id="SSF55874">
    <property type="entry name" value="ATPase domain of HSP90 chaperone/DNA topoisomerase II/histidine kinase"/>
    <property type="match status" value="1"/>
</dbReference>
<dbReference type="InterPro" id="IPR003594">
    <property type="entry name" value="HATPase_dom"/>
</dbReference>
<dbReference type="Gene3D" id="3.30.565.10">
    <property type="entry name" value="Histidine kinase-like ATPase, C-terminal domain"/>
    <property type="match status" value="1"/>
</dbReference>
<dbReference type="SMART" id="SM00388">
    <property type="entry name" value="HisKA"/>
    <property type="match status" value="1"/>
</dbReference>
<organism evidence="9 10">
    <name type="scientific">Hymenobacter rigui</name>
    <dbReference type="NCBI Taxonomy" id="334424"/>
    <lineage>
        <taxon>Bacteria</taxon>
        <taxon>Pseudomonadati</taxon>
        <taxon>Bacteroidota</taxon>
        <taxon>Cytophagia</taxon>
        <taxon>Cytophagales</taxon>
        <taxon>Hymenobacteraceae</taxon>
        <taxon>Hymenobacter</taxon>
    </lineage>
</organism>
<evidence type="ECO:0000256" key="4">
    <source>
        <dbReference type="ARBA" id="ARBA00022679"/>
    </source>
</evidence>
<dbReference type="PROSITE" id="PS50005">
    <property type="entry name" value="TPR"/>
    <property type="match status" value="1"/>
</dbReference>
<dbReference type="SMART" id="SM00028">
    <property type="entry name" value="TPR"/>
    <property type="match status" value="6"/>
</dbReference>
<dbReference type="InterPro" id="IPR019734">
    <property type="entry name" value="TPR_rpt"/>
</dbReference>
<dbReference type="SUPFAM" id="SSF48452">
    <property type="entry name" value="TPR-like"/>
    <property type="match status" value="1"/>
</dbReference>
<keyword evidence="5" id="KW-0418">Kinase</keyword>